<evidence type="ECO:0000313" key="11">
    <source>
        <dbReference type="Proteomes" id="UP000009022"/>
    </source>
</evidence>
<sequence>MQTKTHRKNLFNLYYMMKSRNINRNPAAYYGYGNYCGWGSRGNHTVDKTDICCMNHDKCYQKTNCKGLYEGKFNFYSWEVQKNEIICKSSFDTCDQANCECDKALVLCLEKAPYNCEHVSELYKFFC</sequence>
<dbReference type="HOGENOM" id="CLU_090683_1_1_1"/>
<keyword evidence="5" id="KW-0479">Metal-binding</keyword>
<dbReference type="PANTHER" id="PTHR11716:SF107">
    <property type="entry name" value="PHOSPHOLIPASE A2"/>
    <property type="match status" value="1"/>
</dbReference>
<dbReference type="RefSeq" id="XP_002116313.1">
    <property type="nucleotide sequence ID" value="XM_002116277.1"/>
</dbReference>
<evidence type="ECO:0000256" key="3">
    <source>
        <dbReference type="ARBA" id="ARBA00023157"/>
    </source>
</evidence>
<feature type="active site" evidence="4">
    <location>
        <position position="56"/>
    </location>
</feature>
<evidence type="ECO:0000256" key="6">
    <source>
        <dbReference type="PIRSR" id="PIRSR601211-3"/>
    </source>
</evidence>
<evidence type="ECO:0000256" key="7">
    <source>
        <dbReference type="RuleBase" id="RU003654"/>
    </source>
</evidence>
<dbReference type="GO" id="GO:0005576">
    <property type="term" value="C:extracellular region"/>
    <property type="evidence" value="ECO:0007669"/>
    <property type="project" value="UniProtKB-SubCell"/>
</dbReference>
<feature type="active site" evidence="4">
    <location>
        <position position="102"/>
    </location>
</feature>
<dbReference type="Gene3D" id="1.20.90.10">
    <property type="entry name" value="Phospholipase A2 domain"/>
    <property type="match status" value="1"/>
</dbReference>
<keyword evidence="5 8" id="KW-0106">Calcium</keyword>
<dbReference type="GO" id="GO:0016042">
    <property type="term" value="P:lipid catabolic process"/>
    <property type="evidence" value="ECO:0007669"/>
    <property type="project" value="InterPro"/>
</dbReference>
<name>B3S7T2_TRIAD</name>
<dbReference type="OrthoDB" id="6065025at2759"/>
<feature type="binding site" evidence="5">
    <location>
        <position position="39"/>
    </location>
    <ligand>
        <name>Ca(2+)</name>
        <dbReference type="ChEBI" id="CHEBI:29108"/>
    </ligand>
</feature>
<reference evidence="10 11" key="1">
    <citation type="journal article" date="2008" name="Nature">
        <title>The Trichoplax genome and the nature of placozoans.</title>
        <authorList>
            <person name="Srivastava M."/>
            <person name="Begovic E."/>
            <person name="Chapman J."/>
            <person name="Putnam N.H."/>
            <person name="Hellsten U."/>
            <person name="Kawashima T."/>
            <person name="Kuo A."/>
            <person name="Mitros T."/>
            <person name="Salamov A."/>
            <person name="Carpenter M.L."/>
            <person name="Signorovitch A.Y."/>
            <person name="Moreno M.A."/>
            <person name="Kamm K."/>
            <person name="Grimwood J."/>
            <person name="Schmutz J."/>
            <person name="Shapiro H."/>
            <person name="Grigoriev I.V."/>
            <person name="Buss L.W."/>
            <person name="Schierwater B."/>
            <person name="Dellaporta S.L."/>
            <person name="Rokhsar D.S."/>
        </authorList>
    </citation>
    <scope>NUCLEOTIDE SEQUENCE [LARGE SCALE GENOMIC DNA]</scope>
    <source>
        <strain evidence="10 11">Grell-BS-1999</strain>
    </source>
</reference>
<proteinExistence type="inferred from homology"/>
<feature type="disulfide bond" evidence="6">
    <location>
        <begin position="59"/>
        <end position="101"/>
    </location>
</feature>
<comment type="cofactor">
    <cofactor evidence="5">
        <name>Ca(2+)</name>
        <dbReference type="ChEBI" id="CHEBI:29108"/>
    </cofactor>
    <text evidence="5">Binds 1 Ca(2+) ion per subunit.</text>
</comment>
<dbReference type="Pfam" id="PF00068">
    <property type="entry name" value="Phospholip_A2_1"/>
    <property type="match status" value="1"/>
</dbReference>
<comment type="subcellular location">
    <subcellularLocation>
        <location evidence="1 8">Secreted</location>
    </subcellularLocation>
</comment>
<feature type="disulfide bond" evidence="6">
    <location>
        <begin position="52"/>
        <end position="108"/>
    </location>
</feature>
<dbReference type="GO" id="GO:0006644">
    <property type="term" value="P:phospholipid metabolic process"/>
    <property type="evidence" value="ECO:0007669"/>
    <property type="project" value="InterPro"/>
</dbReference>
<dbReference type="SUPFAM" id="SSF48619">
    <property type="entry name" value="Phospholipase A2, PLA2"/>
    <property type="match status" value="1"/>
</dbReference>
<dbReference type="CDD" id="cd00125">
    <property type="entry name" value="PLA2c"/>
    <property type="match status" value="1"/>
</dbReference>
<evidence type="ECO:0000256" key="5">
    <source>
        <dbReference type="PIRSR" id="PIRSR601211-2"/>
    </source>
</evidence>
<dbReference type="InterPro" id="IPR033113">
    <property type="entry name" value="PLA2_histidine"/>
</dbReference>
<keyword evidence="11" id="KW-1185">Reference proteome</keyword>
<dbReference type="PROSITE" id="PS00118">
    <property type="entry name" value="PA2_HIS"/>
    <property type="match status" value="1"/>
</dbReference>
<evidence type="ECO:0000259" key="9">
    <source>
        <dbReference type="SMART" id="SM00085"/>
    </source>
</evidence>
<feature type="disulfide bond" evidence="6">
    <location>
        <begin position="36"/>
        <end position="53"/>
    </location>
</feature>
<comment type="catalytic activity">
    <reaction evidence="8">
        <text>a 1,2-diacyl-sn-glycero-3-phosphocholine + H2O = a 1-acyl-sn-glycero-3-phosphocholine + a fatty acid + H(+)</text>
        <dbReference type="Rhea" id="RHEA:15801"/>
        <dbReference type="ChEBI" id="CHEBI:15377"/>
        <dbReference type="ChEBI" id="CHEBI:15378"/>
        <dbReference type="ChEBI" id="CHEBI:28868"/>
        <dbReference type="ChEBI" id="CHEBI:57643"/>
        <dbReference type="ChEBI" id="CHEBI:58168"/>
        <dbReference type="EC" id="3.1.1.4"/>
    </reaction>
</comment>
<dbReference type="GO" id="GO:0050482">
    <property type="term" value="P:arachidonate secretion"/>
    <property type="evidence" value="ECO:0007669"/>
    <property type="project" value="InterPro"/>
</dbReference>
<dbReference type="EMBL" id="DS985254">
    <property type="protein sequence ID" value="EDV21346.1"/>
    <property type="molecule type" value="Genomic_DNA"/>
</dbReference>
<dbReference type="GO" id="GO:0004623">
    <property type="term" value="F:phospholipase A2 activity"/>
    <property type="evidence" value="ECO:0007669"/>
    <property type="project" value="UniProtKB-EC"/>
</dbReference>
<evidence type="ECO:0000256" key="4">
    <source>
        <dbReference type="PIRSR" id="PIRSR601211-1"/>
    </source>
</evidence>
<dbReference type="PANTHER" id="PTHR11716">
    <property type="entry name" value="PHOSPHOLIPASE A2 FAMILY MEMBER"/>
    <property type="match status" value="1"/>
</dbReference>
<gene>
    <name evidence="10" type="ORF">TRIADDRAFT_30578</name>
</gene>
<keyword evidence="8" id="KW-0378">Hydrolase</keyword>
<dbReference type="InterPro" id="IPR016090">
    <property type="entry name" value="PLA2-like_dom"/>
</dbReference>
<dbReference type="GO" id="GO:0005509">
    <property type="term" value="F:calcium ion binding"/>
    <property type="evidence" value="ECO:0007669"/>
    <property type="project" value="InterPro"/>
</dbReference>
<dbReference type="SMART" id="SM00085">
    <property type="entry name" value="PA2c"/>
    <property type="match status" value="1"/>
</dbReference>
<feature type="binding site" evidence="5">
    <location>
        <position position="35"/>
    </location>
    <ligand>
        <name>Ca(2+)</name>
        <dbReference type="ChEBI" id="CHEBI:29108"/>
    </ligand>
</feature>
<dbReference type="PRINTS" id="PR00389">
    <property type="entry name" value="PHPHLIPASEA2"/>
</dbReference>
<comment type="similarity">
    <text evidence="7">Belongs to the phospholipase A2 family.</text>
</comment>
<dbReference type="PhylomeDB" id="B3S7T2"/>
<dbReference type="InParanoid" id="B3S7T2"/>
<dbReference type="InterPro" id="IPR036444">
    <property type="entry name" value="PLipase_A2_dom_sf"/>
</dbReference>
<dbReference type="STRING" id="10228.B3S7T2"/>
<dbReference type="FunCoup" id="B3S7T2">
    <property type="interactions" value="66"/>
</dbReference>
<feature type="binding site" evidence="5">
    <location>
        <position position="37"/>
    </location>
    <ligand>
        <name>Ca(2+)</name>
        <dbReference type="ChEBI" id="CHEBI:29108"/>
    </ligand>
</feature>
<dbReference type="AlphaFoldDB" id="B3S7T2"/>
<keyword evidence="8" id="KW-0443">Lipid metabolism</keyword>
<dbReference type="InterPro" id="IPR001211">
    <property type="entry name" value="PLA2"/>
</dbReference>
<keyword evidence="2 8" id="KW-0964">Secreted</keyword>
<feature type="domain" description="Phospholipase A2-like central" evidence="9">
    <location>
        <begin position="9"/>
        <end position="127"/>
    </location>
</feature>
<evidence type="ECO:0000256" key="8">
    <source>
        <dbReference type="RuleBase" id="RU361236"/>
    </source>
</evidence>
<keyword evidence="3 6" id="KW-1015">Disulfide bond</keyword>
<dbReference type="Proteomes" id="UP000009022">
    <property type="component" value="Unassembled WGS sequence"/>
</dbReference>
<dbReference type="EC" id="3.1.1.4" evidence="8"/>
<feature type="binding site" evidence="5">
    <location>
        <position position="57"/>
    </location>
    <ligand>
        <name>Ca(2+)</name>
        <dbReference type="ChEBI" id="CHEBI:29108"/>
    </ligand>
</feature>
<protein>
    <recommendedName>
        <fullName evidence="8">Phospholipase A2</fullName>
        <ecNumber evidence="8">3.1.1.4</ecNumber>
    </recommendedName>
</protein>
<feature type="disulfide bond" evidence="6">
    <location>
        <begin position="87"/>
        <end position="99"/>
    </location>
</feature>
<dbReference type="CTD" id="6757526"/>
<dbReference type="eggNOG" id="KOG4087">
    <property type="taxonomic scope" value="Eukaryota"/>
</dbReference>
<evidence type="ECO:0000256" key="1">
    <source>
        <dbReference type="ARBA" id="ARBA00004613"/>
    </source>
</evidence>
<dbReference type="KEGG" id="tad:TRIADDRAFT_30578"/>
<dbReference type="GeneID" id="6757526"/>
<evidence type="ECO:0000256" key="2">
    <source>
        <dbReference type="ARBA" id="ARBA00022525"/>
    </source>
</evidence>
<accession>B3S7T2</accession>
<evidence type="ECO:0000313" key="10">
    <source>
        <dbReference type="EMBL" id="EDV21346.1"/>
    </source>
</evidence>
<dbReference type="OMA" id="YSERNCR"/>
<organism evidence="10 11">
    <name type="scientific">Trichoplax adhaerens</name>
    <name type="common">Trichoplax reptans</name>
    <dbReference type="NCBI Taxonomy" id="10228"/>
    <lineage>
        <taxon>Eukaryota</taxon>
        <taxon>Metazoa</taxon>
        <taxon>Placozoa</taxon>
        <taxon>Uniplacotomia</taxon>
        <taxon>Trichoplacea</taxon>
        <taxon>Trichoplacidae</taxon>
        <taxon>Trichoplax</taxon>
    </lineage>
</organism>